<feature type="compositionally biased region" description="Low complexity" evidence="1">
    <location>
        <begin position="183"/>
        <end position="201"/>
    </location>
</feature>
<feature type="region of interest" description="Disordered" evidence="1">
    <location>
        <begin position="327"/>
        <end position="390"/>
    </location>
</feature>
<feature type="compositionally biased region" description="Basic and acidic residues" evidence="1">
    <location>
        <begin position="350"/>
        <end position="362"/>
    </location>
</feature>
<protein>
    <submittedName>
        <fullName evidence="2">Uncharacterized protein</fullName>
    </submittedName>
</protein>
<feature type="compositionally biased region" description="Polar residues" evidence="1">
    <location>
        <begin position="379"/>
        <end position="390"/>
    </location>
</feature>
<feature type="region of interest" description="Disordered" evidence="1">
    <location>
        <begin position="149"/>
        <end position="297"/>
    </location>
</feature>
<feature type="compositionally biased region" description="Polar residues" evidence="1">
    <location>
        <begin position="526"/>
        <end position="539"/>
    </location>
</feature>
<feature type="compositionally biased region" description="Acidic residues" evidence="1">
    <location>
        <begin position="753"/>
        <end position="762"/>
    </location>
</feature>
<feature type="region of interest" description="Disordered" evidence="1">
    <location>
        <begin position="899"/>
        <end position="938"/>
    </location>
</feature>
<feature type="compositionally biased region" description="Polar residues" evidence="1">
    <location>
        <begin position="230"/>
        <end position="251"/>
    </location>
</feature>
<feature type="compositionally biased region" description="Polar residues" evidence="1">
    <location>
        <begin position="958"/>
        <end position="969"/>
    </location>
</feature>
<evidence type="ECO:0000313" key="3">
    <source>
        <dbReference type="Proteomes" id="UP001194580"/>
    </source>
</evidence>
<comment type="caution">
    <text evidence="2">The sequence shown here is derived from an EMBL/GenBank/DDBJ whole genome shotgun (WGS) entry which is preliminary data.</text>
</comment>
<organism evidence="2 3">
    <name type="scientific">Linnemannia exigua</name>
    <dbReference type="NCBI Taxonomy" id="604196"/>
    <lineage>
        <taxon>Eukaryota</taxon>
        <taxon>Fungi</taxon>
        <taxon>Fungi incertae sedis</taxon>
        <taxon>Mucoromycota</taxon>
        <taxon>Mortierellomycotina</taxon>
        <taxon>Mortierellomycetes</taxon>
        <taxon>Mortierellales</taxon>
        <taxon>Mortierellaceae</taxon>
        <taxon>Linnemannia</taxon>
    </lineage>
</organism>
<feature type="compositionally biased region" description="Basic residues" evidence="1">
    <location>
        <begin position="724"/>
        <end position="734"/>
    </location>
</feature>
<gene>
    <name evidence="2" type="ORF">BGZ95_005585</name>
</gene>
<dbReference type="Proteomes" id="UP001194580">
    <property type="component" value="Unassembled WGS sequence"/>
</dbReference>
<accession>A0AAD4D1R7</accession>
<feature type="region of interest" description="Disordered" evidence="1">
    <location>
        <begin position="871"/>
        <end position="890"/>
    </location>
</feature>
<feature type="compositionally biased region" description="Acidic residues" evidence="1">
    <location>
        <begin position="820"/>
        <end position="832"/>
    </location>
</feature>
<reference evidence="2" key="1">
    <citation type="journal article" date="2020" name="Fungal Divers.">
        <title>Resolving the Mortierellaceae phylogeny through synthesis of multi-gene phylogenetics and phylogenomics.</title>
        <authorList>
            <person name="Vandepol N."/>
            <person name="Liber J."/>
            <person name="Desiro A."/>
            <person name="Na H."/>
            <person name="Kennedy M."/>
            <person name="Barry K."/>
            <person name="Grigoriev I.V."/>
            <person name="Miller A.N."/>
            <person name="O'Donnell K."/>
            <person name="Stajich J.E."/>
            <person name="Bonito G."/>
        </authorList>
    </citation>
    <scope>NUCLEOTIDE SEQUENCE</scope>
    <source>
        <strain evidence="2">NRRL 28262</strain>
    </source>
</reference>
<proteinExistence type="predicted"/>
<keyword evidence="3" id="KW-1185">Reference proteome</keyword>
<dbReference type="AlphaFoldDB" id="A0AAD4D1R7"/>
<feature type="compositionally biased region" description="Low complexity" evidence="1">
    <location>
        <begin position="363"/>
        <end position="378"/>
    </location>
</feature>
<name>A0AAD4D1R7_9FUNG</name>
<sequence>MFPSPVYRPPVSNIAYHVYNPEDDLERVQAVSQRAFQRIMDSYNENERLADLFQIEHDKQQKLVRERKEREKLLKQQQKQKQSKRHHGYPSRSQDRIYPLPTPFERHYFRRFPKNTSAPALPLTAGATPTTTTTTMASMTAAAIAEKAEELRHQSTGSLKRARRLSDISNSDISGLGDDDVRSAPPTTSSQAQASTTSHPAGLGIHLVDSNDRSISSSPALPITPPPRDSPSNITSQAGQDGTDRSTNQAHSTGPSSLAASTTSSSSFAVPSLPQQQPRLLPSGAGRRKRKQAIPIHPSIVERIPGITIRIQRERQGDQLEVEILKTLDDYEEPKSDNEETPSPSSKLQAKQDLRKVRESIDSGRSGYAYYSPAGSSGHTQQHVQRDSTTMTSDYANRGLEWTKSLPGSLSSLTWTSSNTNSTENLTSMQDFIDARSMPLSWENFATRECVVNKIVGKHDNDLNTLEEVVQDAIARQQYALQLHQEQEEQERLRAQSLSPVESHRGLSVGFTGSDNGINGGGTATHPASSSRASKSTNGPGMRTRYIPARATRSKAQTSTRAGQLVVHEDIEHHLKQKRRRQREQKHRRQGSKASSKDGEEDEDDDDEEDDDKRDSSRRTTHDGDESAGHTDDGDSDEDGRSDHPSKVPGAKRKYNKRSRGRRGRKDDDVPTSESSSDDERNGKSGRKQYHADDSRARSSTSSQKKTFKQAPHPDRKGSEPIRRNKKFWSRGRNSRKEDEVDDTATGASGSGSDDDEEDDHGDYEGASSSTKKSTGASIQTRLPDSWMRKLKGPSDALQNPIYKNLPRRAFRRPSAETTASEDSDADGDDDGAGNSGTPKNQAFAKTLNSSDKAKFFNSAVELIHQKNLEMLESRRKGRSQAGSGASRDVRIKALAALKEKQVESQKEKDMKMEIDRLREQKEQKEQEERDLELEKELQESRVKMEVRLVEESKAQKVESTNLPRSSKSLPGRVLRRAAAGGSGGTSGGEDPDCTS</sequence>
<feature type="compositionally biased region" description="Low complexity" evidence="1">
    <location>
        <begin position="765"/>
        <end position="778"/>
    </location>
</feature>
<feature type="region of interest" description="Disordered" evidence="1">
    <location>
        <begin position="74"/>
        <end position="99"/>
    </location>
</feature>
<feature type="compositionally biased region" description="Low complexity" evidence="1">
    <location>
        <begin position="252"/>
        <end position="282"/>
    </location>
</feature>
<dbReference type="EMBL" id="JAAAIL010002582">
    <property type="protein sequence ID" value="KAG0256103.1"/>
    <property type="molecule type" value="Genomic_DNA"/>
</dbReference>
<feature type="region of interest" description="Disordered" evidence="1">
    <location>
        <begin position="487"/>
        <end position="846"/>
    </location>
</feature>
<feature type="region of interest" description="Disordered" evidence="1">
    <location>
        <begin position="950"/>
        <end position="996"/>
    </location>
</feature>
<feature type="compositionally biased region" description="Basic and acidic residues" evidence="1">
    <location>
        <begin position="712"/>
        <end position="723"/>
    </location>
</feature>
<feature type="non-terminal residue" evidence="2">
    <location>
        <position position="996"/>
    </location>
</feature>
<feature type="compositionally biased region" description="Basic residues" evidence="1">
    <location>
        <begin position="575"/>
        <end position="591"/>
    </location>
</feature>
<feature type="compositionally biased region" description="Basic residues" evidence="1">
    <location>
        <begin position="650"/>
        <end position="664"/>
    </location>
</feature>
<feature type="compositionally biased region" description="Basic and acidic residues" evidence="1">
    <location>
        <begin position="613"/>
        <end position="646"/>
    </location>
</feature>
<evidence type="ECO:0000256" key="1">
    <source>
        <dbReference type="SAM" id="MobiDB-lite"/>
    </source>
</evidence>
<evidence type="ECO:0000313" key="2">
    <source>
        <dbReference type="EMBL" id="KAG0256103.1"/>
    </source>
</evidence>
<feature type="compositionally biased region" description="Acidic residues" evidence="1">
    <location>
        <begin position="599"/>
        <end position="612"/>
    </location>
</feature>
<feature type="compositionally biased region" description="Basic and acidic residues" evidence="1">
    <location>
        <begin position="327"/>
        <end position="338"/>
    </location>
</feature>